<keyword evidence="3" id="KW-1185">Reference proteome</keyword>
<feature type="transmembrane region" description="Helical" evidence="1">
    <location>
        <begin position="109"/>
        <end position="131"/>
    </location>
</feature>
<keyword evidence="1" id="KW-0472">Membrane</keyword>
<keyword evidence="1" id="KW-0812">Transmembrane</keyword>
<evidence type="ECO:0000313" key="3">
    <source>
        <dbReference type="Proteomes" id="UP000242188"/>
    </source>
</evidence>
<evidence type="ECO:0000313" key="2">
    <source>
        <dbReference type="EMBL" id="OWF39073.1"/>
    </source>
</evidence>
<reference evidence="2 3" key="1">
    <citation type="journal article" date="2017" name="Nat. Ecol. Evol.">
        <title>Scallop genome provides insights into evolution of bilaterian karyotype and development.</title>
        <authorList>
            <person name="Wang S."/>
            <person name="Zhang J."/>
            <person name="Jiao W."/>
            <person name="Li J."/>
            <person name="Xun X."/>
            <person name="Sun Y."/>
            <person name="Guo X."/>
            <person name="Huan P."/>
            <person name="Dong B."/>
            <person name="Zhang L."/>
            <person name="Hu X."/>
            <person name="Sun X."/>
            <person name="Wang J."/>
            <person name="Zhao C."/>
            <person name="Wang Y."/>
            <person name="Wang D."/>
            <person name="Huang X."/>
            <person name="Wang R."/>
            <person name="Lv J."/>
            <person name="Li Y."/>
            <person name="Zhang Z."/>
            <person name="Liu B."/>
            <person name="Lu W."/>
            <person name="Hui Y."/>
            <person name="Liang J."/>
            <person name="Zhou Z."/>
            <person name="Hou R."/>
            <person name="Li X."/>
            <person name="Liu Y."/>
            <person name="Li H."/>
            <person name="Ning X."/>
            <person name="Lin Y."/>
            <person name="Zhao L."/>
            <person name="Xing Q."/>
            <person name="Dou J."/>
            <person name="Li Y."/>
            <person name="Mao J."/>
            <person name="Guo H."/>
            <person name="Dou H."/>
            <person name="Li T."/>
            <person name="Mu C."/>
            <person name="Jiang W."/>
            <person name="Fu Q."/>
            <person name="Fu X."/>
            <person name="Miao Y."/>
            <person name="Liu J."/>
            <person name="Yu Q."/>
            <person name="Li R."/>
            <person name="Liao H."/>
            <person name="Li X."/>
            <person name="Kong Y."/>
            <person name="Jiang Z."/>
            <person name="Chourrout D."/>
            <person name="Li R."/>
            <person name="Bao Z."/>
        </authorList>
    </citation>
    <scope>NUCLEOTIDE SEQUENCE [LARGE SCALE GENOMIC DNA]</scope>
    <source>
        <strain evidence="2 3">PY_sf001</strain>
    </source>
</reference>
<name>A0A210PRF4_MIZYE</name>
<gene>
    <name evidence="2" type="ORF">KP79_PYT25206</name>
</gene>
<keyword evidence="1" id="KW-1133">Transmembrane helix</keyword>
<evidence type="ECO:0000256" key="1">
    <source>
        <dbReference type="SAM" id="Phobius"/>
    </source>
</evidence>
<dbReference type="EMBL" id="NEDP02005545">
    <property type="protein sequence ID" value="OWF39073.1"/>
    <property type="molecule type" value="Genomic_DNA"/>
</dbReference>
<feature type="transmembrane region" description="Helical" evidence="1">
    <location>
        <begin position="76"/>
        <end position="97"/>
    </location>
</feature>
<comment type="caution">
    <text evidence="2">The sequence shown here is derived from an EMBL/GenBank/DDBJ whole genome shotgun (WGS) entry which is preliminary data.</text>
</comment>
<protein>
    <submittedName>
        <fullName evidence="2">Uncharacterized protein</fullName>
    </submittedName>
</protein>
<proteinExistence type="predicted"/>
<dbReference type="AlphaFoldDB" id="A0A210PRF4"/>
<sequence length="132" mass="15413">MCLSSWKRRRRGSAQLRDFWTPMQWQLQAARIERPKMKIKPHPRTKQKLAHIVVPEVMEKAPHLVFDEMSAQHTDTYATCVIAIIILKVFVVVKINLSSPETVTNSQRVQLYLMLYVLSMILLLMPLMILAR</sequence>
<accession>A0A210PRF4</accession>
<dbReference type="Proteomes" id="UP000242188">
    <property type="component" value="Unassembled WGS sequence"/>
</dbReference>
<organism evidence="2 3">
    <name type="scientific">Mizuhopecten yessoensis</name>
    <name type="common">Japanese scallop</name>
    <name type="synonym">Patinopecten yessoensis</name>
    <dbReference type="NCBI Taxonomy" id="6573"/>
    <lineage>
        <taxon>Eukaryota</taxon>
        <taxon>Metazoa</taxon>
        <taxon>Spiralia</taxon>
        <taxon>Lophotrochozoa</taxon>
        <taxon>Mollusca</taxon>
        <taxon>Bivalvia</taxon>
        <taxon>Autobranchia</taxon>
        <taxon>Pteriomorphia</taxon>
        <taxon>Pectinida</taxon>
        <taxon>Pectinoidea</taxon>
        <taxon>Pectinidae</taxon>
        <taxon>Mizuhopecten</taxon>
    </lineage>
</organism>